<evidence type="ECO:0000313" key="2">
    <source>
        <dbReference type="EMBL" id="RKR92145.1"/>
    </source>
</evidence>
<evidence type="ECO:0000256" key="1">
    <source>
        <dbReference type="SAM" id="Phobius"/>
    </source>
</evidence>
<name>A0A495JUD3_9ACTN</name>
<feature type="transmembrane region" description="Helical" evidence="1">
    <location>
        <begin position="252"/>
        <end position="271"/>
    </location>
</feature>
<keyword evidence="1" id="KW-0812">Transmembrane</keyword>
<sequence>MTESQPAQPTRRTGLARRVLPAVGLALLAPWVAEYLMGSHSVRDLPLIVFLVPMYGGGALLVREVSRRAGRGWPTILLLGLAYGVIEAGLLDQSLFNPDYSGLDFQSVAPIPGLRVSAYFTLLFVAGHAIWSIGVPIAIVESLVPDRATTPWLRTPGLVVAALLYLGGGAIIYTELRSTESFQASTLQSTVAAVAALALVVAAFTVPHRHAPGAEAPHRPSRPAIRAPEHRLPVLLLALVVSRLLWMPENWLGVGITATLLAGTTWLVLRWSASPQWSQGHRLALAGGALLVHAWDGFHLHPWRAISPGEELASDILFTLAAITLLLVTIRRVRRHRRRVEESPSLLAAG</sequence>
<keyword evidence="1" id="KW-0472">Membrane</keyword>
<dbReference type="OrthoDB" id="8478704at2"/>
<feature type="transmembrane region" description="Helical" evidence="1">
    <location>
        <begin position="15"/>
        <end position="33"/>
    </location>
</feature>
<reference evidence="2 3" key="1">
    <citation type="submission" date="2018-10" db="EMBL/GenBank/DDBJ databases">
        <title>Sequencing the genomes of 1000 actinobacteria strains.</title>
        <authorList>
            <person name="Klenk H.-P."/>
        </authorList>
    </citation>
    <scope>NUCLEOTIDE SEQUENCE [LARGE SCALE GENOMIC DNA]</scope>
    <source>
        <strain evidence="2 3">DSM 45175</strain>
    </source>
</reference>
<keyword evidence="3" id="KW-1185">Reference proteome</keyword>
<dbReference type="Proteomes" id="UP000277671">
    <property type="component" value="Unassembled WGS sequence"/>
</dbReference>
<protein>
    <submittedName>
        <fullName evidence="2">Uncharacterized protein</fullName>
    </submittedName>
</protein>
<feature type="transmembrane region" description="Helical" evidence="1">
    <location>
        <begin position="312"/>
        <end position="330"/>
    </location>
</feature>
<proteinExistence type="predicted"/>
<organism evidence="2 3">
    <name type="scientific">Micromonospora pisi</name>
    <dbReference type="NCBI Taxonomy" id="589240"/>
    <lineage>
        <taxon>Bacteria</taxon>
        <taxon>Bacillati</taxon>
        <taxon>Actinomycetota</taxon>
        <taxon>Actinomycetes</taxon>
        <taxon>Micromonosporales</taxon>
        <taxon>Micromonosporaceae</taxon>
        <taxon>Micromonospora</taxon>
    </lineage>
</organism>
<feature type="transmembrane region" description="Helical" evidence="1">
    <location>
        <begin position="186"/>
        <end position="207"/>
    </location>
</feature>
<accession>A0A495JUD3</accession>
<evidence type="ECO:0000313" key="3">
    <source>
        <dbReference type="Proteomes" id="UP000277671"/>
    </source>
</evidence>
<feature type="transmembrane region" description="Helical" evidence="1">
    <location>
        <begin position="116"/>
        <end position="140"/>
    </location>
</feature>
<dbReference type="EMBL" id="RBKT01000001">
    <property type="protein sequence ID" value="RKR92145.1"/>
    <property type="molecule type" value="Genomic_DNA"/>
</dbReference>
<feature type="transmembrane region" description="Helical" evidence="1">
    <location>
        <begin position="75"/>
        <end position="96"/>
    </location>
</feature>
<dbReference type="AlphaFoldDB" id="A0A495JUD3"/>
<keyword evidence="1" id="KW-1133">Transmembrane helix</keyword>
<dbReference type="RefSeq" id="WP_147457198.1">
    <property type="nucleotide sequence ID" value="NZ_RBKT01000001.1"/>
</dbReference>
<comment type="caution">
    <text evidence="2">The sequence shown here is derived from an EMBL/GenBank/DDBJ whole genome shotgun (WGS) entry which is preliminary data.</text>
</comment>
<gene>
    <name evidence="2" type="ORF">BDK92_6579</name>
</gene>
<feature type="transmembrane region" description="Helical" evidence="1">
    <location>
        <begin position="45"/>
        <end position="63"/>
    </location>
</feature>
<feature type="transmembrane region" description="Helical" evidence="1">
    <location>
        <begin position="152"/>
        <end position="174"/>
    </location>
</feature>